<keyword evidence="2" id="KW-1185">Reference proteome</keyword>
<sequence>MHVASLRIVNQNTTQYCTVKYLWITALSVTANKSPAQDKTSVNEDSKLHDEDLLKVYSHLNRSLVAELHSKLAKKEWADLTQVVTRWGRRYPSKRRQLENLYSKKGSSEHHGNAMTAAISRQRAEIFSVSPDEPIIHRPLAPEGKVFWERFLLAVIQLSEQVVVKASIDLPLSHFNVIDHIWKVSHDIPAPRPLEAMSIGKRTHWRIRRQNLFMATAQGSFTIYININNPPTMSRRQDFQPGCNAVLSMKASQLSWWELEMRQI</sequence>
<dbReference type="EMBL" id="LGRN01000167">
    <property type="protein sequence ID" value="OJD15257.1"/>
    <property type="molecule type" value="Genomic_DNA"/>
</dbReference>
<protein>
    <submittedName>
        <fullName evidence="1">Uncharacterized protein</fullName>
    </submittedName>
</protein>
<proteinExistence type="predicted"/>
<dbReference type="OrthoDB" id="2906425at2759"/>
<comment type="caution">
    <text evidence="1">The sequence shown here is derived from an EMBL/GenBank/DDBJ whole genome shotgun (WGS) entry which is preliminary data.</text>
</comment>
<gene>
    <name evidence="1" type="ORF">AJ78_04479</name>
</gene>
<reference evidence="1 2" key="1">
    <citation type="submission" date="2015-07" db="EMBL/GenBank/DDBJ databases">
        <title>Emmonsia species relationships and genome sequence.</title>
        <authorList>
            <consortium name="The Broad Institute Genomics Platform"/>
            <person name="Cuomo C.A."/>
            <person name="Munoz J.F."/>
            <person name="Imamovic A."/>
            <person name="Priest M.E."/>
            <person name="Young S."/>
            <person name="Clay O.K."/>
            <person name="McEwen J.G."/>
        </authorList>
    </citation>
    <scope>NUCLEOTIDE SEQUENCE [LARGE SCALE GENOMIC DNA]</scope>
    <source>
        <strain evidence="1 2">UAMH 9510</strain>
    </source>
</reference>
<name>A0A1J9PFN7_9EURO</name>
<dbReference type="AlphaFoldDB" id="A0A1J9PFN7"/>
<accession>A0A1J9PFN7</accession>
<dbReference type="Proteomes" id="UP000182235">
    <property type="component" value="Unassembled WGS sequence"/>
</dbReference>
<dbReference type="VEuPathDB" id="FungiDB:AJ78_04479"/>
<organism evidence="1 2">
    <name type="scientific">Emergomyces pasteurianus Ep9510</name>
    <dbReference type="NCBI Taxonomy" id="1447872"/>
    <lineage>
        <taxon>Eukaryota</taxon>
        <taxon>Fungi</taxon>
        <taxon>Dikarya</taxon>
        <taxon>Ascomycota</taxon>
        <taxon>Pezizomycotina</taxon>
        <taxon>Eurotiomycetes</taxon>
        <taxon>Eurotiomycetidae</taxon>
        <taxon>Onygenales</taxon>
        <taxon>Ajellomycetaceae</taxon>
        <taxon>Emergomyces</taxon>
    </lineage>
</organism>
<evidence type="ECO:0000313" key="2">
    <source>
        <dbReference type="Proteomes" id="UP000182235"/>
    </source>
</evidence>
<dbReference type="STRING" id="1447872.A0A1J9PFN7"/>
<evidence type="ECO:0000313" key="1">
    <source>
        <dbReference type="EMBL" id="OJD15257.1"/>
    </source>
</evidence>